<dbReference type="OrthoDB" id="955741at2"/>
<proteinExistence type="predicted"/>
<gene>
    <name evidence="1" type="ORF">EFA69_19775</name>
</gene>
<dbReference type="RefSeq" id="WP_123134765.1">
    <property type="nucleotide sequence ID" value="NZ_RJJE01000017.1"/>
</dbReference>
<dbReference type="AlphaFoldDB" id="A0A3M9MSW0"/>
<comment type="caution">
    <text evidence="1">The sequence shown here is derived from an EMBL/GenBank/DDBJ whole genome shotgun (WGS) entry which is preliminary data.</text>
</comment>
<organism evidence="1 2">
    <name type="scientific">Rufibacter immobilis</name>
    <dbReference type="NCBI Taxonomy" id="1348778"/>
    <lineage>
        <taxon>Bacteria</taxon>
        <taxon>Pseudomonadati</taxon>
        <taxon>Bacteroidota</taxon>
        <taxon>Cytophagia</taxon>
        <taxon>Cytophagales</taxon>
        <taxon>Hymenobacteraceae</taxon>
        <taxon>Rufibacter</taxon>
    </lineage>
</organism>
<dbReference type="Proteomes" id="UP000271010">
    <property type="component" value="Unassembled WGS sequence"/>
</dbReference>
<name>A0A3M9MSW0_9BACT</name>
<reference evidence="1 2" key="1">
    <citation type="submission" date="2018-11" db="EMBL/GenBank/DDBJ databases">
        <title>Rufibacter latericius sp. nov., isolated from water in Baiyang Lake.</title>
        <authorList>
            <person name="Yang Y."/>
        </authorList>
    </citation>
    <scope>NUCLEOTIDE SEQUENCE [LARGE SCALE GENOMIC DNA]</scope>
    <source>
        <strain evidence="1 2">MCC P1</strain>
    </source>
</reference>
<accession>A0A3M9MSW0</accession>
<evidence type="ECO:0000313" key="1">
    <source>
        <dbReference type="EMBL" id="RNI28297.1"/>
    </source>
</evidence>
<dbReference type="Pfam" id="PF19666">
    <property type="entry name" value="DUF6169"/>
    <property type="match status" value="1"/>
</dbReference>
<evidence type="ECO:0000313" key="2">
    <source>
        <dbReference type="Proteomes" id="UP000271010"/>
    </source>
</evidence>
<sequence>MSLHYNLDKQGIGYSFITDKGVRYYAYFEAYQEFFTEYPLIKDLFFTFNFDVADLGENKRRPKDDNGRTKATISLLLESFFKEDLDRVLITVCDSSDNMHGGRKRIFDTWYSESKSVLPLTKINGFNSTEDMEVHSSLIFHSTHIYKDNIISAYEQVRDGMFIKR</sequence>
<keyword evidence="2" id="KW-1185">Reference proteome</keyword>
<protein>
    <submittedName>
        <fullName evidence="1">Uncharacterized protein</fullName>
    </submittedName>
</protein>
<dbReference type="EMBL" id="RJJE01000017">
    <property type="protein sequence ID" value="RNI28297.1"/>
    <property type="molecule type" value="Genomic_DNA"/>
</dbReference>
<dbReference type="InterPro" id="IPR046167">
    <property type="entry name" value="DUF6169"/>
</dbReference>